<feature type="region of interest" description="Disordered" evidence="6">
    <location>
        <begin position="60"/>
        <end position="82"/>
    </location>
</feature>
<dbReference type="GO" id="GO:0005634">
    <property type="term" value="C:nucleus"/>
    <property type="evidence" value="ECO:0007669"/>
    <property type="project" value="TreeGrafter"/>
</dbReference>
<evidence type="ECO:0000259" key="7">
    <source>
        <dbReference type="PROSITE" id="PS51371"/>
    </source>
</evidence>
<keyword evidence="9" id="KW-1185">Reference proteome</keyword>
<dbReference type="PROSITE" id="PS51371">
    <property type="entry name" value="CBS"/>
    <property type="match status" value="3"/>
</dbReference>
<dbReference type="Proteomes" id="UP001177023">
    <property type="component" value="Unassembled WGS sequence"/>
</dbReference>
<dbReference type="PANTHER" id="PTHR13780:SF99">
    <property type="entry name" value="CBS DOMAIN-CONTAINING PROTEIN"/>
    <property type="match status" value="1"/>
</dbReference>
<evidence type="ECO:0000256" key="1">
    <source>
        <dbReference type="ARBA" id="ARBA00006750"/>
    </source>
</evidence>
<dbReference type="SMART" id="SM00116">
    <property type="entry name" value="CBS"/>
    <property type="match status" value="4"/>
</dbReference>
<dbReference type="AlphaFoldDB" id="A0AA36CER4"/>
<evidence type="ECO:0000256" key="4">
    <source>
        <dbReference type="ARBA" id="ARBA00025878"/>
    </source>
</evidence>
<dbReference type="GO" id="GO:0016208">
    <property type="term" value="F:AMP binding"/>
    <property type="evidence" value="ECO:0007669"/>
    <property type="project" value="TreeGrafter"/>
</dbReference>
<name>A0AA36CER4_9BILA</name>
<evidence type="ECO:0000256" key="6">
    <source>
        <dbReference type="SAM" id="MobiDB-lite"/>
    </source>
</evidence>
<sequence>MEIDHPRLRRNKATTFLPDKVFDLSHAFVVPLKHVPIDGLMALKNCSESPLADISIPVCSSNSPGPSSPKGSTASADGSTGETDYKTLTSLPLGMPARFPIHKSYSQELLGAMSLAAMMEEPEMMYTYLLQLSQCYEAMAPNQKVVAFTSDMPVRKAFYGLVYNSTRTGLIVDSESYNIIGVLSVTDFVMVLMKLWKYQQQVTNGDKNENVTTEKLTDLVGCMPVARWKEHQKLDGDCYREFITVDVKDSLFHAIEILRKRRVHRLPVMDSATNDCMFILTHRRVLHYLWNFCLLLPKPDYMTKSIKELKLGCWDNIVSVDESTTLIDTLDLLIGEKISGVPVVQNGTKKVVAVYTRFDAIAVGFDEKLQQLNMSVAEAVEERRKLFGGVSGKESVVTVQEDSTFWSVLETFIEKNVHRLFAVDDEGSLKAVISLSDMIWYMAIRPDEEKRANNNDKP</sequence>
<comment type="subunit">
    <text evidence="4">AMPK is a heterotrimer of an alpha catalytic subunit (PRKAA1 or PRKAA2), a beta (PRKAB1 or PRKAB2) and a gamma non-catalytic subunits (PRKAG1, PRKAG2 or PRKAG3). Interacts with FNIP1 and FNIP2.</text>
</comment>
<keyword evidence="2" id="KW-0677">Repeat</keyword>
<feature type="compositionally biased region" description="Low complexity" evidence="6">
    <location>
        <begin position="60"/>
        <end position="76"/>
    </location>
</feature>
<dbReference type="InterPro" id="IPR050511">
    <property type="entry name" value="AMPK_gamma/SDS23_families"/>
</dbReference>
<feature type="domain" description="CBS" evidence="7">
    <location>
        <begin position="302"/>
        <end position="372"/>
    </location>
</feature>
<reference evidence="8" key="1">
    <citation type="submission" date="2023-06" db="EMBL/GenBank/DDBJ databases">
        <authorList>
            <person name="Delattre M."/>
        </authorList>
    </citation>
    <scope>NUCLEOTIDE SEQUENCE</scope>
    <source>
        <strain evidence="8">AF72</strain>
    </source>
</reference>
<evidence type="ECO:0000256" key="2">
    <source>
        <dbReference type="ARBA" id="ARBA00022737"/>
    </source>
</evidence>
<evidence type="ECO:0000256" key="5">
    <source>
        <dbReference type="PROSITE-ProRule" id="PRU00703"/>
    </source>
</evidence>
<dbReference type="InterPro" id="IPR046342">
    <property type="entry name" value="CBS_dom_sf"/>
</dbReference>
<organism evidence="8 9">
    <name type="scientific">Mesorhabditis spiculigera</name>
    <dbReference type="NCBI Taxonomy" id="96644"/>
    <lineage>
        <taxon>Eukaryota</taxon>
        <taxon>Metazoa</taxon>
        <taxon>Ecdysozoa</taxon>
        <taxon>Nematoda</taxon>
        <taxon>Chromadorea</taxon>
        <taxon>Rhabditida</taxon>
        <taxon>Rhabditina</taxon>
        <taxon>Rhabditomorpha</taxon>
        <taxon>Rhabditoidea</taxon>
        <taxon>Rhabditidae</taxon>
        <taxon>Mesorhabditinae</taxon>
        <taxon>Mesorhabditis</taxon>
    </lineage>
</organism>
<gene>
    <name evidence="8" type="ORF">MSPICULIGERA_LOCUS5380</name>
</gene>
<evidence type="ECO:0000313" key="8">
    <source>
        <dbReference type="EMBL" id="CAJ0566795.1"/>
    </source>
</evidence>
<dbReference type="GO" id="GO:0031588">
    <property type="term" value="C:nucleotide-activated protein kinase complex"/>
    <property type="evidence" value="ECO:0007669"/>
    <property type="project" value="TreeGrafter"/>
</dbReference>
<evidence type="ECO:0000256" key="3">
    <source>
        <dbReference type="ARBA" id="ARBA00023122"/>
    </source>
</evidence>
<dbReference type="InterPro" id="IPR000644">
    <property type="entry name" value="CBS_dom"/>
</dbReference>
<feature type="domain" description="CBS" evidence="7">
    <location>
        <begin position="238"/>
        <end position="296"/>
    </location>
</feature>
<protein>
    <recommendedName>
        <fullName evidence="7">CBS domain-containing protein</fullName>
    </recommendedName>
</protein>
<dbReference type="Gene3D" id="3.10.580.10">
    <property type="entry name" value="CBS-domain"/>
    <property type="match status" value="2"/>
</dbReference>
<dbReference type="EMBL" id="CATQJA010001331">
    <property type="protein sequence ID" value="CAJ0566795.1"/>
    <property type="molecule type" value="Genomic_DNA"/>
</dbReference>
<comment type="similarity">
    <text evidence="1">Belongs to the 5'-AMP-activated protein kinase gamma subunit family.</text>
</comment>
<evidence type="ECO:0000313" key="9">
    <source>
        <dbReference type="Proteomes" id="UP001177023"/>
    </source>
</evidence>
<dbReference type="GO" id="GO:0019901">
    <property type="term" value="F:protein kinase binding"/>
    <property type="evidence" value="ECO:0007669"/>
    <property type="project" value="TreeGrafter"/>
</dbReference>
<dbReference type="Pfam" id="PF00571">
    <property type="entry name" value="CBS"/>
    <property type="match status" value="3"/>
</dbReference>
<dbReference type="GO" id="GO:0005737">
    <property type="term" value="C:cytoplasm"/>
    <property type="evidence" value="ECO:0007669"/>
    <property type="project" value="TreeGrafter"/>
</dbReference>
<accession>A0AA36CER4</accession>
<dbReference type="GO" id="GO:0019887">
    <property type="term" value="F:protein kinase regulator activity"/>
    <property type="evidence" value="ECO:0007669"/>
    <property type="project" value="TreeGrafter"/>
</dbReference>
<dbReference type="SUPFAM" id="SSF54631">
    <property type="entry name" value="CBS-domain pair"/>
    <property type="match status" value="2"/>
</dbReference>
<comment type="caution">
    <text evidence="8">The sequence shown here is derived from an EMBL/GenBank/DDBJ whole genome shotgun (WGS) entry which is preliminary data.</text>
</comment>
<feature type="domain" description="CBS" evidence="7">
    <location>
        <begin position="392"/>
        <end position="449"/>
    </location>
</feature>
<keyword evidence="3 5" id="KW-0129">CBS domain</keyword>
<dbReference type="PANTHER" id="PTHR13780">
    <property type="entry name" value="AMP-ACTIVATED PROTEIN KINASE, GAMMA REGULATORY SUBUNIT"/>
    <property type="match status" value="1"/>
</dbReference>
<proteinExistence type="inferred from homology"/>
<feature type="non-terminal residue" evidence="8">
    <location>
        <position position="458"/>
    </location>
</feature>